<gene>
    <name evidence="2" type="ORF">JCGZ_26644</name>
</gene>
<evidence type="ECO:0000313" key="3">
    <source>
        <dbReference type="Proteomes" id="UP000027138"/>
    </source>
</evidence>
<proteinExistence type="predicted"/>
<dbReference type="EMBL" id="KK915134">
    <property type="protein sequence ID" value="KDP24239.1"/>
    <property type="molecule type" value="Genomic_DNA"/>
</dbReference>
<evidence type="ECO:0000313" key="2">
    <source>
        <dbReference type="EMBL" id="KDP24239.1"/>
    </source>
</evidence>
<feature type="region of interest" description="Disordered" evidence="1">
    <location>
        <begin position="1"/>
        <end position="72"/>
    </location>
</feature>
<evidence type="ECO:0000256" key="1">
    <source>
        <dbReference type="SAM" id="MobiDB-lite"/>
    </source>
</evidence>
<keyword evidence="3" id="KW-1185">Reference proteome</keyword>
<organism evidence="2 3">
    <name type="scientific">Jatropha curcas</name>
    <name type="common">Barbados nut</name>
    <dbReference type="NCBI Taxonomy" id="180498"/>
    <lineage>
        <taxon>Eukaryota</taxon>
        <taxon>Viridiplantae</taxon>
        <taxon>Streptophyta</taxon>
        <taxon>Embryophyta</taxon>
        <taxon>Tracheophyta</taxon>
        <taxon>Spermatophyta</taxon>
        <taxon>Magnoliopsida</taxon>
        <taxon>eudicotyledons</taxon>
        <taxon>Gunneridae</taxon>
        <taxon>Pentapetalae</taxon>
        <taxon>rosids</taxon>
        <taxon>fabids</taxon>
        <taxon>Malpighiales</taxon>
        <taxon>Euphorbiaceae</taxon>
        <taxon>Crotonoideae</taxon>
        <taxon>Jatropheae</taxon>
        <taxon>Jatropha</taxon>
    </lineage>
</organism>
<name>A0A067JXJ6_JATCU</name>
<feature type="compositionally biased region" description="Basic residues" evidence="1">
    <location>
        <begin position="1"/>
        <end position="10"/>
    </location>
</feature>
<dbReference type="AlphaFoldDB" id="A0A067JXJ6"/>
<accession>A0A067JXJ6</accession>
<protein>
    <submittedName>
        <fullName evidence="2">Uncharacterized protein</fullName>
    </submittedName>
</protein>
<dbReference type="Proteomes" id="UP000027138">
    <property type="component" value="Unassembled WGS sequence"/>
</dbReference>
<sequence length="184" mass="20699">MEPKKAKGSKFSKVAELMRKKSDAGNSKKRVPSVTNDPQVTELGPTLETPHNKHTPTSPPTELSRKRPRESSILVPPPLLRAGEPLDIRSYFMSRYGANCSLQCDATSHEMARHCLFPADARFFECMDDLARKDIINQCLFQALNANNINFGRITKSKGAYTEMEVQKIQMEDALKGIENSMRE</sequence>
<reference evidence="2 3" key="1">
    <citation type="journal article" date="2014" name="PLoS ONE">
        <title>Global Analysis of Gene Expression Profiles in Physic Nut (Jatropha curcas L.) Seedlings Exposed to Salt Stress.</title>
        <authorList>
            <person name="Zhang L."/>
            <person name="Zhang C."/>
            <person name="Wu P."/>
            <person name="Chen Y."/>
            <person name="Li M."/>
            <person name="Jiang H."/>
            <person name="Wu G."/>
        </authorList>
    </citation>
    <scope>NUCLEOTIDE SEQUENCE [LARGE SCALE GENOMIC DNA]</scope>
    <source>
        <strain evidence="3">cv. GZQX0401</strain>
        <tissue evidence="2">Young leaves</tissue>
    </source>
</reference>